<comment type="caution">
    <text evidence="1">The sequence shown here is derived from an EMBL/GenBank/DDBJ whole genome shotgun (WGS) entry which is preliminary data.</text>
</comment>
<dbReference type="EMBL" id="BRXY01000435">
    <property type="protein sequence ID" value="GMH94853.1"/>
    <property type="molecule type" value="Genomic_DNA"/>
</dbReference>
<dbReference type="OrthoDB" id="16464at2759"/>
<dbReference type="Gene3D" id="3.40.50.720">
    <property type="entry name" value="NAD(P)-binding Rossmann-like Domain"/>
    <property type="match status" value="1"/>
</dbReference>
<evidence type="ECO:0000313" key="2">
    <source>
        <dbReference type="Proteomes" id="UP001165085"/>
    </source>
</evidence>
<name>A0A9W7BY44_9STRA</name>
<feature type="non-terminal residue" evidence="1">
    <location>
        <position position="1"/>
    </location>
</feature>
<sequence length="90" mass="10387">MQNREAVAAELDEIKPTHVLNAAGVTGRPNVDWFGFTEEDEANFDKSWYSKTKGMVEQMLKVYEHTLVLRVRMPISDDLSPRNFITKIMK</sequence>
<dbReference type="AlphaFoldDB" id="A0A9W7BY44"/>
<organism evidence="1 2">
    <name type="scientific">Triparma strigata</name>
    <dbReference type="NCBI Taxonomy" id="1606541"/>
    <lineage>
        <taxon>Eukaryota</taxon>
        <taxon>Sar</taxon>
        <taxon>Stramenopiles</taxon>
        <taxon>Ochrophyta</taxon>
        <taxon>Bolidophyceae</taxon>
        <taxon>Parmales</taxon>
        <taxon>Triparmaceae</taxon>
        <taxon>Triparma</taxon>
    </lineage>
</organism>
<proteinExistence type="predicted"/>
<accession>A0A9W7BY44</accession>
<evidence type="ECO:0008006" key="3">
    <source>
        <dbReference type="Google" id="ProtNLM"/>
    </source>
</evidence>
<evidence type="ECO:0000313" key="1">
    <source>
        <dbReference type="EMBL" id="GMH94853.1"/>
    </source>
</evidence>
<dbReference type="Proteomes" id="UP001165085">
    <property type="component" value="Unassembled WGS sequence"/>
</dbReference>
<reference evidence="2" key="1">
    <citation type="journal article" date="2023" name="Commun. Biol.">
        <title>Genome analysis of Parmales, the sister group of diatoms, reveals the evolutionary specialization of diatoms from phago-mixotrophs to photoautotrophs.</title>
        <authorList>
            <person name="Ban H."/>
            <person name="Sato S."/>
            <person name="Yoshikawa S."/>
            <person name="Yamada K."/>
            <person name="Nakamura Y."/>
            <person name="Ichinomiya M."/>
            <person name="Sato N."/>
            <person name="Blanc-Mathieu R."/>
            <person name="Endo H."/>
            <person name="Kuwata A."/>
            <person name="Ogata H."/>
        </authorList>
    </citation>
    <scope>NUCLEOTIDE SEQUENCE [LARGE SCALE GENOMIC DNA]</scope>
    <source>
        <strain evidence="2">NIES 3701</strain>
    </source>
</reference>
<gene>
    <name evidence="1" type="ORF">TrST_g12213</name>
</gene>
<protein>
    <recommendedName>
        <fullName evidence="3">NAD-dependent epimerase/dehydratase domain-containing protein</fullName>
    </recommendedName>
</protein>
<keyword evidence="2" id="KW-1185">Reference proteome</keyword>